<organism evidence="1 2">
    <name type="scientific">Ambispora gerdemannii</name>
    <dbReference type="NCBI Taxonomy" id="144530"/>
    <lineage>
        <taxon>Eukaryota</taxon>
        <taxon>Fungi</taxon>
        <taxon>Fungi incertae sedis</taxon>
        <taxon>Mucoromycota</taxon>
        <taxon>Glomeromycotina</taxon>
        <taxon>Glomeromycetes</taxon>
        <taxon>Archaeosporales</taxon>
        <taxon>Ambisporaceae</taxon>
        <taxon>Ambispora</taxon>
    </lineage>
</organism>
<accession>A0A9N9GQZ1</accession>
<name>A0A9N9GQZ1_9GLOM</name>
<proteinExistence type="predicted"/>
<protein>
    <submittedName>
        <fullName evidence="1">12715_t:CDS:1</fullName>
    </submittedName>
</protein>
<comment type="caution">
    <text evidence="1">The sequence shown here is derived from an EMBL/GenBank/DDBJ whole genome shotgun (WGS) entry which is preliminary data.</text>
</comment>
<dbReference type="EMBL" id="CAJVPL010003204">
    <property type="protein sequence ID" value="CAG8628304.1"/>
    <property type="molecule type" value="Genomic_DNA"/>
</dbReference>
<keyword evidence="2" id="KW-1185">Reference proteome</keyword>
<evidence type="ECO:0000313" key="1">
    <source>
        <dbReference type="EMBL" id="CAG8628304.1"/>
    </source>
</evidence>
<dbReference type="AlphaFoldDB" id="A0A9N9GQZ1"/>
<sequence>MSRNKKRNTNLTKEKTRFIIYDPNNATHSRTKHTLTQSQLIYSNPCSASTSPREPLSLSLPSPSLSLNLFSYSEQQPSIHVLSTIKHIQPTNRNESWILSSHGRTKLFVEIVLNLPAQQLILETI</sequence>
<reference evidence="1" key="1">
    <citation type="submission" date="2021-06" db="EMBL/GenBank/DDBJ databases">
        <authorList>
            <person name="Kallberg Y."/>
            <person name="Tangrot J."/>
            <person name="Rosling A."/>
        </authorList>
    </citation>
    <scope>NUCLEOTIDE SEQUENCE</scope>
    <source>
        <strain evidence="1">MT106</strain>
    </source>
</reference>
<gene>
    <name evidence="1" type="ORF">AGERDE_LOCUS10404</name>
</gene>
<evidence type="ECO:0000313" key="2">
    <source>
        <dbReference type="Proteomes" id="UP000789831"/>
    </source>
</evidence>
<dbReference type="Proteomes" id="UP000789831">
    <property type="component" value="Unassembled WGS sequence"/>
</dbReference>